<organism evidence="3 4">
    <name type="scientific">Orbilia brochopaga</name>
    <dbReference type="NCBI Taxonomy" id="3140254"/>
    <lineage>
        <taxon>Eukaryota</taxon>
        <taxon>Fungi</taxon>
        <taxon>Dikarya</taxon>
        <taxon>Ascomycota</taxon>
        <taxon>Pezizomycotina</taxon>
        <taxon>Orbiliomycetes</taxon>
        <taxon>Orbiliales</taxon>
        <taxon>Orbiliaceae</taxon>
        <taxon>Orbilia</taxon>
    </lineage>
</organism>
<keyword evidence="4" id="KW-1185">Reference proteome</keyword>
<reference evidence="3 4" key="1">
    <citation type="submission" date="2019-10" db="EMBL/GenBank/DDBJ databases">
        <authorList>
            <person name="Palmer J.M."/>
        </authorList>
    </citation>
    <scope>NUCLEOTIDE SEQUENCE [LARGE SCALE GENOMIC DNA]</scope>
    <source>
        <strain evidence="3 4">TWF696</strain>
    </source>
</reference>
<name>A0AAV9VDK0_9PEZI</name>
<protein>
    <recommendedName>
        <fullName evidence="2">FHA domain-containing protein</fullName>
    </recommendedName>
</protein>
<feature type="compositionally biased region" description="Basic residues" evidence="1">
    <location>
        <begin position="12"/>
        <end position="21"/>
    </location>
</feature>
<dbReference type="Proteomes" id="UP001375240">
    <property type="component" value="Unassembled WGS sequence"/>
</dbReference>
<proteinExistence type="predicted"/>
<evidence type="ECO:0000313" key="3">
    <source>
        <dbReference type="EMBL" id="KAK6359653.1"/>
    </source>
</evidence>
<dbReference type="Gene3D" id="2.60.200.20">
    <property type="match status" value="1"/>
</dbReference>
<feature type="compositionally biased region" description="Basic and acidic residues" evidence="1">
    <location>
        <begin position="48"/>
        <end position="134"/>
    </location>
</feature>
<feature type="region of interest" description="Disordered" evidence="1">
    <location>
        <begin position="1"/>
        <end position="174"/>
    </location>
</feature>
<dbReference type="Pfam" id="PF00498">
    <property type="entry name" value="FHA"/>
    <property type="match status" value="1"/>
</dbReference>
<evidence type="ECO:0000313" key="4">
    <source>
        <dbReference type="Proteomes" id="UP001375240"/>
    </source>
</evidence>
<dbReference type="InterPro" id="IPR008984">
    <property type="entry name" value="SMAD_FHA_dom_sf"/>
</dbReference>
<comment type="caution">
    <text evidence="3">The sequence shown here is derived from an EMBL/GenBank/DDBJ whole genome shotgun (WGS) entry which is preliminary data.</text>
</comment>
<dbReference type="InterPro" id="IPR050923">
    <property type="entry name" value="Cell_Proc_Reg/RNA_Proc"/>
</dbReference>
<evidence type="ECO:0000259" key="2">
    <source>
        <dbReference type="PROSITE" id="PS50006"/>
    </source>
</evidence>
<dbReference type="PANTHER" id="PTHR23308">
    <property type="entry name" value="NUCLEAR INHIBITOR OF PROTEIN PHOSPHATASE-1"/>
    <property type="match status" value="1"/>
</dbReference>
<dbReference type="EMBL" id="JAVHNQ010000001">
    <property type="protein sequence ID" value="KAK6359653.1"/>
    <property type="molecule type" value="Genomic_DNA"/>
</dbReference>
<feature type="compositionally biased region" description="Basic and acidic residues" evidence="1">
    <location>
        <begin position="22"/>
        <end position="31"/>
    </location>
</feature>
<dbReference type="AlphaFoldDB" id="A0AAV9VDK0"/>
<feature type="domain" description="FHA" evidence="2">
    <location>
        <begin position="228"/>
        <end position="291"/>
    </location>
</feature>
<dbReference type="InterPro" id="IPR000253">
    <property type="entry name" value="FHA_dom"/>
</dbReference>
<dbReference type="PROSITE" id="PS50006">
    <property type="entry name" value="FHA_DOMAIN"/>
    <property type="match status" value="1"/>
</dbReference>
<sequence length="320" mass="37979">MGRWDSPSPSRARSRSRSRSRSPRDRKDDRHDRHKKRSRWEDDEEDSRDNAPGKEVAVRKGDNERQDRERRSHGDRDPHRHKDRRRRDDDAGRDDRDSRRDRDRDRDRDRKRDRDRDRDRDRGEDGDRARDRPRNRERRSRSRSHDNSKSLQRRSRSRSASAPKEKEEPNFARTTHLVAETNTQNGVLLKYVEPPEARLPPPSPSYTLYTFKSDAVIDTTKLSTRTAWLIGRDRLVADLPIDHPSASKQHAVIQFRFITRVNEWGEKEGKVKPYIIDLGSANGTKVNGEEIPKERYYELREKDLITFGHSTREYVLMVEK</sequence>
<feature type="compositionally biased region" description="Low complexity" evidence="1">
    <location>
        <begin position="1"/>
        <end position="11"/>
    </location>
</feature>
<evidence type="ECO:0000256" key="1">
    <source>
        <dbReference type="SAM" id="MobiDB-lite"/>
    </source>
</evidence>
<accession>A0AAV9VDK0</accession>
<gene>
    <name evidence="3" type="ORF">TWF696_000797</name>
</gene>
<dbReference type="SUPFAM" id="SSF49879">
    <property type="entry name" value="SMAD/FHA domain"/>
    <property type="match status" value="1"/>
</dbReference>
<dbReference type="SMART" id="SM00240">
    <property type="entry name" value="FHA"/>
    <property type="match status" value="1"/>
</dbReference>